<sequence length="196" mass="22463">MSDFEDLHSSLLPNTFHVQFKTINFKLMGSAGDNLNKLSSIVGNSAQASFEEGYRIYSTIEHYHANVLCRAEPCHGGSRGHVSPFKLLKGSANNFFSNIRGLIFLIFKGRKPNLGNPESGFKNVYFSNNMSSFLIFMSCNKLNDRKVKTEYRRITLKINSNMIDFEIVCNRSVDRDRLFGRPCYTFRLRIIKIIIN</sequence>
<proteinExistence type="predicted"/>
<dbReference type="Proteomes" id="UP000475862">
    <property type="component" value="Unassembled WGS sequence"/>
</dbReference>
<protein>
    <submittedName>
        <fullName evidence="1">Uncharacterized protein</fullName>
    </submittedName>
</protein>
<reference evidence="1 2" key="1">
    <citation type="submission" date="2019-08" db="EMBL/GenBank/DDBJ databases">
        <title>The genome of the soybean aphid Biotype 1, its phylome, world population structure and adaptation to the North American continent.</title>
        <authorList>
            <person name="Giordano R."/>
            <person name="Donthu R.K."/>
            <person name="Hernandez A.G."/>
            <person name="Wright C.L."/>
            <person name="Zimin A.V."/>
        </authorList>
    </citation>
    <scope>NUCLEOTIDE SEQUENCE [LARGE SCALE GENOMIC DNA]</scope>
    <source>
        <tissue evidence="1">Whole aphids</tissue>
    </source>
</reference>
<dbReference type="AlphaFoldDB" id="A0A6G0SY90"/>
<keyword evidence="2" id="KW-1185">Reference proteome</keyword>
<evidence type="ECO:0000313" key="2">
    <source>
        <dbReference type="Proteomes" id="UP000475862"/>
    </source>
</evidence>
<dbReference type="EMBL" id="VYZN01000080">
    <property type="protein sequence ID" value="KAE9523370.1"/>
    <property type="molecule type" value="Genomic_DNA"/>
</dbReference>
<accession>A0A6G0SY90</accession>
<gene>
    <name evidence="1" type="ORF">AGLY_016318</name>
</gene>
<name>A0A6G0SY90_APHGL</name>
<comment type="caution">
    <text evidence="1">The sequence shown here is derived from an EMBL/GenBank/DDBJ whole genome shotgun (WGS) entry which is preliminary data.</text>
</comment>
<organism evidence="1 2">
    <name type="scientific">Aphis glycines</name>
    <name type="common">Soybean aphid</name>
    <dbReference type="NCBI Taxonomy" id="307491"/>
    <lineage>
        <taxon>Eukaryota</taxon>
        <taxon>Metazoa</taxon>
        <taxon>Ecdysozoa</taxon>
        <taxon>Arthropoda</taxon>
        <taxon>Hexapoda</taxon>
        <taxon>Insecta</taxon>
        <taxon>Pterygota</taxon>
        <taxon>Neoptera</taxon>
        <taxon>Paraneoptera</taxon>
        <taxon>Hemiptera</taxon>
        <taxon>Sternorrhyncha</taxon>
        <taxon>Aphidomorpha</taxon>
        <taxon>Aphidoidea</taxon>
        <taxon>Aphididae</taxon>
        <taxon>Aphidini</taxon>
        <taxon>Aphis</taxon>
        <taxon>Aphis</taxon>
    </lineage>
</organism>
<evidence type="ECO:0000313" key="1">
    <source>
        <dbReference type="EMBL" id="KAE9523370.1"/>
    </source>
</evidence>